<feature type="compositionally biased region" description="Basic and acidic residues" evidence="1">
    <location>
        <begin position="10"/>
        <end position="27"/>
    </location>
</feature>
<sequence length="161" mass="18343">MKFRSSSKNKVIERKKCERISKKEERSNCSIRPRGAMDIMDDTRNDDHRRVHESRESNGSASSIQPRSRASGLLLGRESPASAQCPSAKQPLFLRLYRIAHEHEAAEWRVRRIQFGAALPNAMISPPRVGSTRAHTLTDIATYNNTLHHIDDDSCLPRRKL</sequence>
<organism evidence="2 3">
    <name type="scientific">Trichogramma brassicae</name>
    <dbReference type="NCBI Taxonomy" id="86971"/>
    <lineage>
        <taxon>Eukaryota</taxon>
        <taxon>Metazoa</taxon>
        <taxon>Ecdysozoa</taxon>
        <taxon>Arthropoda</taxon>
        <taxon>Hexapoda</taxon>
        <taxon>Insecta</taxon>
        <taxon>Pterygota</taxon>
        <taxon>Neoptera</taxon>
        <taxon>Endopterygota</taxon>
        <taxon>Hymenoptera</taxon>
        <taxon>Apocrita</taxon>
        <taxon>Proctotrupomorpha</taxon>
        <taxon>Chalcidoidea</taxon>
        <taxon>Trichogrammatidae</taxon>
        <taxon>Trichogramma</taxon>
    </lineage>
</organism>
<protein>
    <submittedName>
        <fullName evidence="2">Uncharacterized protein</fullName>
    </submittedName>
</protein>
<name>A0A6H5ITF1_9HYME</name>
<dbReference type="EMBL" id="CADCXV010001005">
    <property type="protein sequence ID" value="CAB0040150.1"/>
    <property type="molecule type" value="Genomic_DNA"/>
</dbReference>
<reference evidence="2 3" key="1">
    <citation type="submission" date="2020-02" db="EMBL/GenBank/DDBJ databases">
        <authorList>
            <person name="Ferguson B K."/>
        </authorList>
    </citation>
    <scope>NUCLEOTIDE SEQUENCE [LARGE SCALE GENOMIC DNA]</scope>
</reference>
<proteinExistence type="predicted"/>
<dbReference type="Proteomes" id="UP000479190">
    <property type="component" value="Unassembled WGS sequence"/>
</dbReference>
<evidence type="ECO:0000313" key="3">
    <source>
        <dbReference type="Proteomes" id="UP000479190"/>
    </source>
</evidence>
<feature type="compositionally biased region" description="Basic and acidic residues" evidence="1">
    <location>
        <begin position="41"/>
        <end position="56"/>
    </location>
</feature>
<gene>
    <name evidence="2" type="ORF">TBRA_LOCUS11880</name>
</gene>
<evidence type="ECO:0000313" key="2">
    <source>
        <dbReference type="EMBL" id="CAB0040150.1"/>
    </source>
</evidence>
<accession>A0A6H5ITF1</accession>
<dbReference type="AlphaFoldDB" id="A0A6H5ITF1"/>
<feature type="region of interest" description="Disordered" evidence="1">
    <location>
        <begin position="1"/>
        <end position="85"/>
    </location>
</feature>
<feature type="compositionally biased region" description="Polar residues" evidence="1">
    <location>
        <begin position="57"/>
        <end position="68"/>
    </location>
</feature>
<evidence type="ECO:0000256" key="1">
    <source>
        <dbReference type="SAM" id="MobiDB-lite"/>
    </source>
</evidence>
<keyword evidence="3" id="KW-1185">Reference proteome</keyword>